<comment type="similarity">
    <text evidence="2">Belongs to the metallo-dependent hydrolases superfamily. Hydantoinase/dihydropyrimidinase family.</text>
</comment>
<dbReference type="InterPro" id="IPR011059">
    <property type="entry name" value="Metal-dep_hydrolase_composite"/>
</dbReference>
<sequence>MQSVLIVNGTLISDESIKQEDILIVDGRIISTGRNLPGLPLETNIIEASGKYIIPGGIDPHVHFALPTPAGPSCDDFRSGSLAAMAGGTTFIMDFVTPAPGQDLIEALAIRRQEAESSLIPYKLHAGITWYDDSIPAQMQRCVEEEGIASFKAYLAYKGSIGIEYHELEKVMHAAAALNAIVLVHCEEGDIILKKQQEFVAAGKTSPLYHALSRPPEAEASAVKKVIDLCRKTGCRTYIVHTSAAESLQYIREAKAEGLPLYCETCPQYLLLDESVYREPLPGSLKYVISPPIRGREDREALWLALRDGTVDVVATDHCPFNTFGQKDRGADNFTLIPNGAGGVEHRLELLYTYGVLSKRISLQQFVKLTSANAAKIFGLFPEKGSLLPGSVADLVLLDPDYTSVISANNGMQQCDSDIYEGMPISGKFTVVKTPSL</sequence>
<dbReference type="SUPFAM" id="SSF51338">
    <property type="entry name" value="Composite domain of metallo-dependent hydrolases"/>
    <property type="match status" value="1"/>
</dbReference>
<comment type="PTM">
    <text evidence="5">Carbamylation allows a single lysine to coordinate two divalent metal cations.</text>
</comment>
<dbReference type="GO" id="GO:0016812">
    <property type="term" value="F:hydrolase activity, acting on carbon-nitrogen (but not peptide) bonds, in cyclic amides"/>
    <property type="evidence" value="ECO:0007669"/>
    <property type="project" value="TreeGrafter"/>
</dbReference>
<dbReference type="SUPFAM" id="SSF51556">
    <property type="entry name" value="Metallo-dependent hydrolases"/>
    <property type="match status" value="1"/>
</dbReference>
<feature type="modified residue" description="N6-carboxylysine" evidence="5">
    <location>
        <position position="152"/>
    </location>
</feature>
<comment type="cofactor">
    <cofactor evidence="1">
        <name>Zn(2+)</name>
        <dbReference type="ChEBI" id="CHEBI:29105"/>
    </cofactor>
</comment>
<dbReference type="Proteomes" id="UP000053091">
    <property type="component" value="Unassembled WGS sequence"/>
</dbReference>
<dbReference type="InterPro" id="IPR006680">
    <property type="entry name" value="Amidohydro-rel"/>
</dbReference>
<evidence type="ECO:0000259" key="6">
    <source>
        <dbReference type="Pfam" id="PF01979"/>
    </source>
</evidence>
<accession>A0A0S7C0U0</accession>
<dbReference type="GO" id="GO:0005829">
    <property type="term" value="C:cytosol"/>
    <property type="evidence" value="ECO:0007669"/>
    <property type="project" value="TreeGrafter"/>
</dbReference>
<dbReference type="RefSeq" id="WP_062040235.1">
    <property type="nucleotide sequence ID" value="NZ_DF968182.1"/>
</dbReference>
<dbReference type="InterPro" id="IPR032466">
    <property type="entry name" value="Metal_Hydrolase"/>
</dbReference>
<keyword evidence="8" id="KW-1185">Reference proteome</keyword>
<dbReference type="NCBIfam" id="TIGR02033">
    <property type="entry name" value="D-hydantoinase"/>
    <property type="match status" value="1"/>
</dbReference>
<keyword evidence="3" id="KW-0479">Metal-binding</keyword>
<dbReference type="PANTHER" id="PTHR11647:SF1">
    <property type="entry name" value="COLLAPSIN RESPONSE MEDIATOR PROTEIN"/>
    <property type="match status" value="1"/>
</dbReference>
<dbReference type="FunFam" id="3.20.20.140:FF:000174">
    <property type="entry name" value="Dihydropyrimidinase-related protein 2"/>
    <property type="match status" value="1"/>
</dbReference>
<evidence type="ECO:0000256" key="4">
    <source>
        <dbReference type="ARBA" id="ARBA00022801"/>
    </source>
</evidence>
<dbReference type="PANTHER" id="PTHR11647">
    <property type="entry name" value="HYDRANTOINASE/DIHYDROPYRIMIDINASE FAMILY MEMBER"/>
    <property type="match status" value="1"/>
</dbReference>
<dbReference type="GO" id="GO:0046872">
    <property type="term" value="F:metal ion binding"/>
    <property type="evidence" value="ECO:0007669"/>
    <property type="project" value="UniProtKB-KW"/>
</dbReference>
<dbReference type="STRING" id="1678841.TBC1_111468"/>
<protein>
    <submittedName>
        <fullName evidence="7">D-hydantoinase</fullName>
    </submittedName>
</protein>
<dbReference type="Gene3D" id="2.30.40.10">
    <property type="entry name" value="Urease, subunit C, domain 1"/>
    <property type="match status" value="1"/>
</dbReference>
<dbReference type="Gene3D" id="3.20.20.140">
    <property type="entry name" value="Metal-dependent hydrolases"/>
    <property type="match status" value="1"/>
</dbReference>
<organism evidence="7">
    <name type="scientific">Lentimicrobium saccharophilum</name>
    <dbReference type="NCBI Taxonomy" id="1678841"/>
    <lineage>
        <taxon>Bacteria</taxon>
        <taxon>Pseudomonadati</taxon>
        <taxon>Bacteroidota</taxon>
        <taxon>Bacteroidia</taxon>
        <taxon>Bacteroidales</taxon>
        <taxon>Lentimicrobiaceae</taxon>
        <taxon>Lentimicrobium</taxon>
    </lineage>
</organism>
<dbReference type="CDD" id="cd01314">
    <property type="entry name" value="D-HYD"/>
    <property type="match status" value="1"/>
</dbReference>
<dbReference type="Pfam" id="PF01979">
    <property type="entry name" value="Amidohydro_1"/>
    <property type="match status" value="1"/>
</dbReference>
<feature type="domain" description="Amidohydrolase-related" evidence="6">
    <location>
        <begin position="52"/>
        <end position="406"/>
    </location>
</feature>
<dbReference type="InterPro" id="IPR050378">
    <property type="entry name" value="Metallo-dep_Hydrolases_sf"/>
</dbReference>
<keyword evidence="4" id="KW-0378">Hydrolase</keyword>
<dbReference type="EMBL" id="DF968182">
    <property type="protein sequence ID" value="GAP43316.1"/>
    <property type="molecule type" value="Genomic_DNA"/>
</dbReference>
<evidence type="ECO:0000256" key="5">
    <source>
        <dbReference type="PIRSR" id="PIRSR611778-50"/>
    </source>
</evidence>
<reference evidence="7" key="1">
    <citation type="journal article" date="2015" name="Genome Announc.">
        <title>Draft Genome Sequence of Bacteroidales Strain TBC1, a Novel Isolate from a Methanogenic Wastewater Treatment System.</title>
        <authorList>
            <person name="Tourlousse D.M."/>
            <person name="Matsuura N."/>
            <person name="Sun L."/>
            <person name="Toyonaga M."/>
            <person name="Kuroda K."/>
            <person name="Ohashi A."/>
            <person name="Cruz R."/>
            <person name="Yamaguchi T."/>
            <person name="Sekiguchi Y."/>
        </authorList>
    </citation>
    <scope>NUCLEOTIDE SEQUENCE [LARGE SCALE GENOMIC DNA]</scope>
    <source>
        <strain evidence="7">TBC1</strain>
    </source>
</reference>
<evidence type="ECO:0000313" key="8">
    <source>
        <dbReference type="Proteomes" id="UP000053091"/>
    </source>
</evidence>
<proteinExistence type="inferred from homology"/>
<evidence type="ECO:0000256" key="1">
    <source>
        <dbReference type="ARBA" id="ARBA00001947"/>
    </source>
</evidence>
<dbReference type="OrthoDB" id="9765462at2"/>
<dbReference type="AlphaFoldDB" id="A0A0S7C0U0"/>
<gene>
    <name evidence="7" type="ORF">TBC1_111468</name>
</gene>
<evidence type="ECO:0000313" key="7">
    <source>
        <dbReference type="EMBL" id="GAP43316.1"/>
    </source>
</evidence>
<dbReference type="InterPro" id="IPR011778">
    <property type="entry name" value="Hydantoinase/dihydroPyrase"/>
</dbReference>
<evidence type="ECO:0000256" key="3">
    <source>
        <dbReference type="ARBA" id="ARBA00022723"/>
    </source>
</evidence>
<evidence type="ECO:0000256" key="2">
    <source>
        <dbReference type="ARBA" id="ARBA00008829"/>
    </source>
</evidence>
<name>A0A0S7C0U0_9BACT</name>